<dbReference type="AlphaFoldDB" id="A0A4S2N233"/>
<comment type="subcellular location">
    <subcellularLocation>
        <location evidence="2">Membrane</location>
    </subcellularLocation>
    <subcellularLocation>
        <location evidence="11">Mitochondrion inner membrane</location>
        <topology evidence="11">Single-pass membrane protein</topology>
    </subcellularLocation>
</comment>
<dbReference type="Pfam" id="PF17050">
    <property type="entry name" value="AIM5"/>
    <property type="match status" value="1"/>
</dbReference>
<protein>
    <recommendedName>
        <fullName evidence="4 11">MICOS complex subunit MIC12</fullName>
    </recommendedName>
    <alternativeName>
        <fullName evidence="10 11">Altered inheritance of mitochondria protein 5, mitochondrial</fullName>
    </alternativeName>
    <alternativeName>
        <fullName evidence="9 11">Found in mitochondrial proteome protein 51</fullName>
    </alternativeName>
</protein>
<keyword evidence="11" id="KW-0999">Mitochondrion inner membrane</keyword>
<name>A0A4S2N233_9PEZI</name>
<evidence type="ECO:0000256" key="12">
    <source>
        <dbReference type="SAM" id="SignalP"/>
    </source>
</evidence>
<organism evidence="13 14">
    <name type="scientific">Ascodesmis nigricans</name>
    <dbReference type="NCBI Taxonomy" id="341454"/>
    <lineage>
        <taxon>Eukaryota</taxon>
        <taxon>Fungi</taxon>
        <taxon>Dikarya</taxon>
        <taxon>Ascomycota</taxon>
        <taxon>Pezizomycotina</taxon>
        <taxon>Pezizomycetes</taxon>
        <taxon>Pezizales</taxon>
        <taxon>Ascodesmidaceae</taxon>
        <taxon>Ascodesmis</taxon>
    </lineage>
</organism>
<keyword evidence="8" id="KW-0472">Membrane</keyword>
<keyword evidence="14" id="KW-1185">Reference proteome</keyword>
<feature type="chain" id="PRO_5020396440" description="MICOS complex subunit MIC12" evidence="12">
    <location>
        <begin position="24"/>
        <end position="111"/>
    </location>
</feature>
<accession>A0A4S2N233</accession>
<dbReference type="InterPro" id="IPR031463">
    <property type="entry name" value="Mic12"/>
</dbReference>
<evidence type="ECO:0000313" key="14">
    <source>
        <dbReference type="Proteomes" id="UP000298138"/>
    </source>
</evidence>
<comment type="function">
    <text evidence="1 11">Component of the MICOS complex, a large protein complex of the mitochondrial inner membrane that plays crucial roles in the maintenance of crista junctions, inner membrane architecture, and formation of contact sites to the outer membrane.</text>
</comment>
<evidence type="ECO:0000256" key="9">
    <source>
        <dbReference type="ARBA" id="ARBA00032159"/>
    </source>
</evidence>
<sequence>MGRLSGFIGGVVLSSSVIYLATSQLARQTQRNSHTLRESCAILEATVDASKRTQALVPYVEIPRPLEDVKDRWNSELRNAYKWAMHLDVVRVRERTEDIAGNIYRKITEKS</sequence>
<evidence type="ECO:0000256" key="6">
    <source>
        <dbReference type="ARBA" id="ARBA00022989"/>
    </source>
</evidence>
<evidence type="ECO:0000256" key="5">
    <source>
        <dbReference type="ARBA" id="ARBA00022692"/>
    </source>
</evidence>
<keyword evidence="7 11" id="KW-0496">Mitochondrion</keyword>
<evidence type="ECO:0000256" key="11">
    <source>
        <dbReference type="RuleBase" id="RU363010"/>
    </source>
</evidence>
<evidence type="ECO:0000256" key="8">
    <source>
        <dbReference type="ARBA" id="ARBA00023136"/>
    </source>
</evidence>
<comment type="similarity">
    <text evidence="3 11">Belongs to the MICOS complex subunit Mic12 family.</text>
</comment>
<dbReference type="GO" id="GO:0044284">
    <property type="term" value="C:mitochondrial crista junction"/>
    <property type="evidence" value="ECO:0007669"/>
    <property type="project" value="InterPro"/>
</dbReference>
<comment type="subunit">
    <text evidence="11">Component of the mitochondrial contact site and cristae organizing system (MICOS) complex.</text>
</comment>
<dbReference type="Proteomes" id="UP000298138">
    <property type="component" value="Unassembled WGS sequence"/>
</dbReference>
<dbReference type="EMBL" id="ML220114">
    <property type="protein sequence ID" value="TGZ83222.1"/>
    <property type="molecule type" value="Genomic_DNA"/>
</dbReference>
<evidence type="ECO:0000256" key="7">
    <source>
        <dbReference type="ARBA" id="ARBA00023128"/>
    </source>
</evidence>
<dbReference type="OrthoDB" id="4037694at2759"/>
<keyword evidence="6" id="KW-1133">Transmembrane helix</keyword>
<evidence type="ECO:0000256" key="1">
    <source>
        <dbReference type="ARBA" id="ARBA00002689"/>
    </source>
</evidence>
<keyword evidence="12" id="KW-0732">Signal</keyword>
<feature type="signal peptide" evidence="12">
    <location>
        <begin position="1"/>
        <end position="23"/>
    </location>
</feature>
<keyword evidence="5" id="KW-0812">Transmembrane</keyword>
<dbReference type="GO" id="GO:0061617">
    <property type="term" value="C:MICOS complex"/>
    <property type="evidence" value="ECO:0007669"/>
    <property type="project" value="UniProtKB-UniRule"/>
</dbReference>
<proteinExistence type="inferred from homology"/>
<dbReference type="GO" id="GO:0042407">
    <property type="term" value="P:cristae formation"/>
    <property type="evidence" value="ECO:0007669"/>
    <property type="project" value="InterPro"/>
</dbReference>
<evidence type="ECO:0000256" key="3">
    <source>
        <dbReference type="ARBA" id="ARBA00009188"/>
    </source>
</evidence>
<evidence type="ECO:0000256" key="2">
    <source>
        <dbReference type="ARBA" id="ARBA00004370"/>
    </source>
</evidence>
<reference evidence="13 14" key="1">
    <citation type="submission" date="2019-04" db="EMBL/GenBank/DDBJ databases">
        <title>Comparative genomics and transcriptomics to analyze fruiting body development in filamentous ascomycetes.</title>
        <authorList>
            <consortium name="DOE Joint Genome Institute"/>
            <person name="Lutkenhaus R."/>
            <person name="Traeger S."/>
            <person name="Breuer J."/>
            <person name="Kuo A."/>
            <person name="Lipzen A."/>
            <person name="Pangilinan J."/>
            <person name="Dilworth D."/>
            <person name="Sandor L."/>
            <person name="Poggeler S."/>
            <person name="Barry K."/>
            <person name="Grigoriev I.V."/>
            <person name="Nowrousian M."/>
        </authorList>
    </citation>
    <scope>NUCLEOTIDE SEQUENCE [LARGE SCALE GENOMIC DNA]</scope>
    <source>
        <strain evidence="13 14">CBS 389.68</strain>
    </source>
</reference>
<evidence type="ECO:0000256" key="10">
    <source>
        <dbReference type="ARBA" id="ARBA00032985"/>
    </source>
</evidence>
<evidence type="ECO:0000256" key="4">
    <source>
        <dbReference type="ARBA" id="ARBA00018170"/>
    </source>
</evidence>
<evidence type="ECO:0000313" key="13">
    <source>
        <dbReference type="EMBL" id="TGZ83222.1"/>
    </source>
</evidence>
<dbReference type="InParanoid" id="A0A4S2N233"/>
<gene>
    <name evidence="13" type="ORF">EX30DRAFT_329281</name>
</gene>